<evidence type="ECO:0008006" key="4">
    <source>
        <dbReference type="Google" id="ProtNLM"/>
    </source>
</evidence>
<dbReference type="Gene3D" id="1.25.40.10">
    <property type="entry name" value="Tetratricopeptide repeat domain"/>
    <property type="match status" value="2"/>
</dbReference>
<name>A0ABU2LXE4_9ACTN</name>
<comment type="caution">
    <text evidence="2">The sequence shown here is derived from an EMBL/GenBank/DDBJ whole genome shotgun (WGS) entry which is preliminary data.</text>
</comment>
<keyword evidence="3" id="KW-1185">Reference proteome</keyword>
<evidence type="ECO:0000313" key="3">
    <source>
        <dbReference type="Proteomes" id="UP001183420"/>
    </source>
</evidence>
<dbReference type="Proteomes" id="UP001183420">
    <property type="component" value="Unassembled WGS sequence"/>
</dbReference>
<proteinExistence type="predicted"/>
<accession>A0ABU2LXE4</accession>
<protein>
    <recommendedName>
        <fullName evidence="4">Tetratricopeptide repeat protein</fullName>
    </recommendedName>
</protein>
<dbReference type="InterPro" id="IPR011990">
    <property type="entry name" value="TPR-like_helical_dom_sf"/>
</dbReference>
<dbReference type="SUPFAM" id="SSF48452">
    <property type="entry name" value="TPR-like"/>
    <property type="match status" value="1"/>
</dbReference>
<evidence type="ECO:0000256" key="1">
    <source>
        <dbReference type="SAM" id="Coils"/>
    </source>
</evidence>
<dbReference type="EMBL" id="JAVREM010000058">
    <property type="protein sequence ID" value="MDT0322270.1"/>
    <property type="molecule type" value="Genomic_DNA"/>
</dbReference>
<dbReference type="RefSeq" id="WP_311602797.1">
    <property type="nucleotide sequence ID" value="NZ_JAVREM010000058.1"/>
</dbReference>
<evidence type="ECO:0000313" key="2">
    <source>
        <dbReference type="EMBL" id="MDT0322270.1"/>
    </source>
</evidence>
<sequence length="1081" mass="116798">MSPAQQQTVHAVNGFAYGCIGADIHVFGDGAPLYVLQRWRPEARPSPSWLLDLPSRMLNARFAVVDFSGRENELADLRRWRDHGPRLAVQWLHAPGGQGKSRLAARFAKESEAAGWTVATAARGLGVTHPPPGSQDLRTDTRAGVLLIVDYADRWPVAQLTWLLSNTILHRAPDQARVLLLARSRDPWPAVRASLADLQADASTRALPPLADTGRRIGDSERHDMFRAARDAFAALYGVPADAIEPPAELSGPDFGLTLAVHMAALVAVDRHSHAGTAATGPDMTGLTAYLLDRERRHWHTLHETGALGTTTAELSRAAFVAALTGPLPYPEAKRALRTAGLGADADRLLTDHAYCYPPGASSTVLEPLYPDRLAEDFLALSLPGHHLADHASDPWAAGVPELLLPAAESVHSEHGGLPPYAPRALTFLTAASHRWPHVLATLESLDARLPADLGASDELAAAAADLAERLAPHRLSAAVDTAERARIHRELGQRLDQARRAGKAAPALAEAVRLYRELAAATPRNFEARFAESSFELAQALVFADLEPWTRKPLENLAADAARLEQAAAAIRDAIETFRRLAAENPAEYQHVLAATLTAAAFLVPRLGPSDLAVAAAREAVDMVRRLADEAPDDWAHQLPYVLAASAVAFTGADSEQARALADEAVGSARRMVREDPETHLEHLVFILSIQGSVLLRLERAEEAVDALSEAAELSGRRPRADQGRDPWYEIMAHALGFVWLQERATGATTGRSMAVQVLSRLAHGDTAGRGPGLLRALVGLEGMLDPTAHPEDALAVHRAVIHLLRTSDEISYAGDDFLGRSDIHGVLVTASVLLARNGRWEEALAHLDEAAGELRAEGTRPLDSALGGVLTTMTADLADLGPDEDDDPYHRMARPRAVRVLGRIAETYRRLARDDPAAHELGLSVTTKILSEALWLLGRRQEAVDLGRESVRTRRHCAARDGAAEHRDQLALALRRLAEKLTDTGHAEEAATAAREAATLWRALSHESPAYSFRSREVGTALHLVALNLRRLRPAEALSAAEESATILRRFPADDPAEHASSLATVNGLVTEIRQELHG</sequence>
<reference evidence="3" key="1">
    <citation type="submission" date="2023-07" db="EMBL/GenBank/DDBJ databases">
        <title>30 novel species of actinomycetes from the DSMZ collection.</title>
        <authorList>
            <person name="Nouioui I."/>
        </authorList>
    </citation>
    <scope>NUCLEOTIDE SEQUENCE [LARGE SCALE GENOMIC DNA]</scope>
    <source>
        <strain evidence="3">DSM 44918</strain>
    </source>
</reference>
<keyword evidence="1" id="KW-0175">Coiled coil</keyword>
<feature type="coiled-coil region" evidence="1">
    <location>
        <begin position="555"/>
        <end position="585"/>
    </location>
</feature>
<organism evidence="2 3">
    <name type="scientific">Streptomyces millisiae</name>
    <dbReference type="NCBI Taxonomy" id="3075542"/>
    <lineage>
        <taxon>Bacteria</taxon>
        <taxon>Bacillati</taxon>
        <taxon>Actinomycetota</taxon>
        <taxon>Actinomycetes</taxon>
        <taxon>Kitasatosporales</taxon>
        <taxon>Streptomycetaceae</taxon>
        <taxon>Streptomyces</taxon>
    </lineage>
</organism>
<gene>
    <name evidence="2" type="ORF">RNC47_28500</name>
</gene>